<dbReference type="Gene3D" id="3.50.50.60">
    <property type="entry name" value="FAD/NAD(P)-binding domain"/>
    <property type="match status" value="2"/>
</dbReference>
<comment type="cofactor">
    <cofactor evidence="1">
        <name>FAD</name>
        <dbReference type="ChEBI" id="CHEBI:57692"/>
    </cofactor>
</comment>
<evidence type="ECO:0000313" key="10">
    <source>
        <dbReference type="Proteomes" id="UP000297834"/>
    </source>
</evidence>
<evidence type="ECO:0000256" key="3">
    <source>
        <dbReference type="ARBA" id="ARBA00005349"/>
    </source>
</evidence>
<dbReference type="PROSITE" id="PS01304">
    <property type="entry name" value="UBIH"/>
    <property type="match status" value="1"/>
</dbReference>
<dbReference type="Proteomes" id="UP000297834">
    <property type="component" value="Unassembled WGS sequence"/>
</dbReference>
<evidence type="ECO:0000256" key="4">
    <source>
        <dbReference type="ARBA" id="ARBA00022630"/>
    </source>
</evidence>
<comment type="caution">
    <text evidence="9">The sequence shown here is derived from an EMBL/GenBank/DDBJ whole genome shotgun (WGS) entry which is preliminary data.</text>
</comment>
<protein>
    <submittedName>
        <fullName evidence="9">FAD-dependent monooxygenase</fullName>
    </submittedName>
</protein>
<comment type="pathway">
    <text evidence="2">Cofactor biosynthesis; ubiquinone biosynthesis.</text>
</comment>
<dbReference type="InterPro" id="IPR002938">
    <property type="entry name" value="FAD-bd"/>
</dbReference>
<dbReference type="OrthoDB" id="9769565at2"/>
<keyword evidence="4" id="KW-0285">Flavoprotein</keyword>
<evidence type="ECO:0000256" key="6">
    <source>
        <dbReference type="ARBA" id="ARBA00023002"/>
    </source>
</evidence>
<gene>
    <name evidence="9" type="ORF">E2B99_03780</name>
</gene>
<comment type="similarity">
    <text evidence="3">Belongs to the UbiH/COQ6 family.</text>
</comment>
<dbReference type="InterPro" id="IPR051205">
    <property type="entry name" value="UbiH/COQ6_monooxygenase"/>
</dbReference>
<dbReference type="NCBIfam" id="TIGR01988">
    <property type="entry name" value="Ubi-OHases"/>
    <property type="match status" value="1"/>
</dbReference>
<accession>A0A4Y7XE43</accession>
<dbReference type="PANTHER" id="PTHR43876">
    <property type="entry name" value="UBIQUINONE BIOSYNTHESIS MONOOXYGENASE COQ6, MITOCHONDRIAL"/>
    <property type="match status" value="1"/>
</dbReference>
<dbReference type="EMBL" id="SNTY01000013">
    <property type="protein sequence ID" value="TEU30025.1"/>
    <property type="molecule type" value="Genomic_DNA"/>
</dbReference>
<keyword evidence="7 9" id="KW-0503">Monooxygenase</keyword>
<dbReference type="PANTHER" id="PTHR43876:SF7">
    <property type="entry name" value="UBIQUINONE BIOSYNTHESIS MONOOXYGENASE COQ6, MITOCHONDRIAL"/>
    <property type="match status" value="1"/>
</dbReference>
<dbReference type="GO" id="GO:0071949">
    <property type="term" value="F:FAD binding"/>
    <property type="evidence" value="ECO:0007669"/>
    <property type="project" value="InterPro"/>
</dbReference>
<feature type="domain" description="FAD-binding" evidence="8">
    <location>
        <begin position="14"/>
        <end position="366"/>
    </location>
</feature>
<dbReference type="InterPro" id="IPR036188">
    <property type="entry name" value="FAD/NAD-bd_sf"/>
</dbReference>
<dbReference type="InterPro" id="IPR018168">
    <property type="entry name" value="Ubi_Hdrlase_CS"/>
</dbReference>
<dbReference type="Pfam" id="PF01494">
    <property type="entry name" value="FAD_binding_3"/>
    <property type="match status" value="1"/>
</dbReference>
<evidence type="ECO:0000256" key="7">
    <source>
        <dbReference type="ARBA" id="ARBA00023033"/>
    </source>
</evidence>
<keyword evidence="10" id="KW-1185">Reference proteome</keyword>
<proteinExistence type="inferred from homology"/>
<organism evidence="9 10">
    <name type="scientific">Alkanindiges illinoisensis</name>
    <dbReference type="NCBI Taxonomy" id="197183"/>
    <lineage>
        <taxon>Bacteria</taxon>
        <taxon>Pseudomonadati</taxon>
        <taxon>Pseudomonadota</taxon>
        <taxon>Gammaproteobacteria</taxon>
        <taxon>Moraxellales</taxon>
        <taxon>Moraxellaceae</taxon>
        <taxon>Alkanindiges</taxon>
    </lineage>
</organism>
<name>A0A4Y7XE43_9GAMM</name>
<evidence type="ECO:0000259" key="8">
    <source>
        <dbReference type="Pfam" id="PF01494"/>
    </source>
</evidence>
<keyword evidence="5" id="KW-0274">FAD</keyword>
<reference evidence="9 10" key="1">
    <citation type="submission" date="2019-03" db="EMBL/GenBank/DDBJ databases">
        <title>Alkanindiges illinoisensis: a potential pathogenic isolated from ascites of a gastric cancer patient with abdominal metastasis.</title>
        <authorList>
            <person name="Hu X."/>
            <person name="Yang B."/>
            <person name="Yan X."/>
            <person name="Lin L."/>
            <person name="Zhao H."/>
            <person name="Zhou F."/>
            <person name="Su B."/>
            <person name="Chen J."/>
            <person name="Rui Y."/>
            <person name="Wang Q."/>
            <person name="Zheng L."/>
        </authorList>
    </citation>
    <scope>NUCLEOTIDE SEQUENCE [LARGE SCALE GENOMIC DNA]</scope>
    <source>
        <strain evidence="9 10">NFYY 23406</strain>
    </source>
</reference>
<dbReference type="STRING" id="1120977.GCA_000619845_00042"/>
<dbReference type="GO" id="GO:0016705">
    <property type="term" value="F:oxidoreductase activity, acting on paired donors, with incorporation or reduction of molecular oxygen"/>
    <property type="evidence" value="ECO:0007669"/>
    <property type="project" value="InterPro"/>
</dbReference>
<dbReference type="SUPFAM" id="SSF51905">
    <property type="entry name" value="FAD/NAD(P)-binding domain"/>
    <property type="match status" value="1"/>
</dbReference>
<dbReference type="RefSeq" id="WP_134243647.1">
    <property type="nucleotide sequence ID" value="NZ_SNTY01000013.1"/>
</dbReference>
<dbReference type="PRINTS" id="PR00420">
    <property type="entry name" value="RNGMNOXGNASE"/>
</dbReference>
<sequence length="425" mass="46718">MSVNQQQESIPIEKVVIIGGGLVGGLCALLLAKAGIQPIVLDAAPELDTEILQRRDARVLALSPATISLLKQTDVWPHIQRKADYYGMQVWSRDGYGILEFGKTDHIAPRTAQDLLGSMVEPSVLGLAIQHELKTQIQHYHTQVRVQRIEPFGDYWQITLTSGQQFNTALLIGADGGNSLVRKMAGIGVDVLDYQQTAISCAIKTEQPHQQIARQVFLPTGPLAFLPMTDLTLTGLSADEPAGHWQSVVWTLPAQDAEALSQLSDADFLTAITHASGHMLGQVTAVESRAAFPLAARQAERYVLPHLALIGDAAHVVHPLAGQGVNLGCLDAALLVDNLLRDEERGLWAHWQTLNRYEVKRRSHNSLMMHSFSGLGWLQGSQLKAVQWLRSEGMHFVANNPLLLNIFTEQASGKSAIKDTRYYQF</sequence>
<dbReference type="GO" id="GO:0006744">
    <property type="term" value="P:ubiquinone biosynthetic process"/>
    <property type="evidence" value="ECO:0007669"/>
    <property type="project" value="UniProtKB-UniPathway"/>
</dbReference>
<dbReference type="GO" id="GO:0004497">
    <property type="term" value="F:monooxygenase activity"/>
    <property type="evidence" value="ECO:0007669"/>
    <property type="project" value="UniProtKB-KW"/>
</dbReference>
<dbReference type="UniPathway" id="UPA00232"/>
<keyword evidence="6" id="KW-0560">Oxidoreductase</keyword>
<evidence type="ECO:0000256" key="1">
    <source>
        <dbReference type="ARBA" id="ARBA00001974"/>
    </source>
</evidence>
<evidence type="ECO:0000256" key="2">
    <source>
        <dbReference type="ARBA" id="ARBA00004749"/>
    </source>
</evidence>
<evidence type="ECO:0000256" key="5">
    <source>
        <dbReference type="ARBA" id="ARBA00022827"/>
    </source>
</evidence>
<dbReference type="InterPro" id="IPR010971">
    <property type="entry name" value="UbiH/COQ6"/>
</dbReference>
<evidence type="ECO:0000313" key="9">
    <source>
        <dbReference type="EMBL" id="TEU30025.1"/>
    </source>
</evidence>
<dbReference type="AlphaFoldDB" id="A0A4Y7XE43"/>